<feature type="domain" description="Histidine kinase" evidence="7">
    <location>
        <begin position="39"/>
        <end position="255"/>
    </location>
</feature>
<proteinExistence type="predicted"/>
<dbReference type="PRINTS" id="PR00344">
    <property type="entry name" value="BCTRLSENSOR"/>
</dbReference>
<protein>
    <recommendedName>
        <fullName evidence="2">histidine kinase</fullName>
        <ecNumber evidence="2">2.7.13.3</ecNumber>
    </recommendedName>
</protein>
<organism evidence="8 9">
    <name type="scientific">Brasilonema bromeliae SPC951</name>
    <dbReference type="NCBI Taxonomy" id="385972"/>
    <lineage>
        <taxon>Bacteria</taxon>
        <taxon>Bacillati</taxon>
        <taxon>Cyanobacteriota</taxon>
        <taxon>Cyanophyceae</taxon>
        <taxon>Nostocales</taxon>
        <taxon>Scytonemataceae</taxon>
        <taxon>Brasilonema</taxon>
        <taxon>Bromeliae group (in: Brasilonema)</taxon>
    </lineage>
</organism>
<dbReference type="SUPFAM" id="SSF55874">
    <property type="entry name" value="ATPase domain of HSP90 chaperone/DNA topoisomerase II/histidine kinase"/>
    <property type="match status" value="1"/>
</dbReference>
<evidence type="ECO:0000256" key="5">
    <source>
        <dbReference type="ARBA" id="ARBA00022777"/>
    </source>
</evidence>
<dbReference type="Gene3D" id="1.10.287.130">
    <property type="match status" value="1"/>
</dbReference>
<dbReference type="InterPro" id="IPR005467">
    <property type="entry name" value="His_kinase_dom"/>
</dbReference>
<evidence type="ECO:0000259" key="7">
    <source>
        <dbReference type="PROSITE" id="PS50109"/>
    </source>
</evidence>
<dbReference type="SMART" id="SM00387">
    <property type="entry name" value="HATPase_c"/>
    <property type="match status" value="1"/>
</dbReference>
<dbReference type="InterPro" id="IPR036097">
    <property type="entry name" value="HisK_dim/P_sf"/>
</dbReference>
<dbReference type="EMBL" id="QMEB01000137">
    <property type="protein sequence ID" value="NMG21103.1"/>
    <property type="molecule type" value="Genomic_DNA"/>
</dbReference>
<dbReference type="InterPro" id="IPR003594">
    <property type="entry name" value="HATPase_dom"/>
</dbReference>
<dbReference type="InterPro" id="IPR004358">
    <property type="entry name" value="Sig_transdc_His_kin-like_C"/>
</dbReference>
<dbReference type="Proteomes" id="UP000718564">
    <property type="component" value="Unassembled WGS sequence"/>
</dbReference>
<dbReference type="PANTHER" id="PTHR43711:SF30">
    <property type="entry name" value="HISTIDINE KINASE"/>
    <property type="match status" value="1"/>
</dbReference>
<keyword evidence="6" id="KW-0902">Two-component regulatory system</keyword>
<dbReference type="InterPro" id="IPR036890">
    <property type="entry name" value="HATPase_C_sf"/>
</dbReference>
<evidence type="ECO:0000256" key="2">
    <source>
        <dbReference type="ARBA" id="ARBA00012438"/>
    </source>
</evidence>
<dbReference type="EC" id="2.7.13.3" evidence="2"/>
<dbReference type="Pfam" id="PF02518">
    <property type="entry name" value="HATPase_c"/>
    <property type="match status" value="1"/>
</dbReference>
<reference evidence="8 9" key="1">
    <citation type="submission" date="2018-06" db="EMBL/GenBank/DDBJ databases">
        <title>Comparative genomics of Brasilonema spp. strains.</title>
        <authorList>
            <person name="Alvarenga D.O."/>
            <person name="Fiore M.F."/>
            <person name="Varani A.M."/>
        </authorList>
    </citation>
    <scope>NUCLEOTIDE SEQUENCE [LARGE SCALE GENOMIC DNA]</scope>
    <source>
        <strain evidence="8 9">SPC951</strain>
    </source>
</reference>
<name>A0ABX1P9K2_9CYAN</name>
<dbReference type="Pfam" id="PF00512">
    <property type="entry name" value="HisKA"/>
    <property type="match status" value="1"/>
</dbReference>
<evidence type="ECO:0000256" key="3">
    <source>
        <dbReference type="ARBA" id="ARBA00022553"/>
    </source>
</evidence>
<evidence type="ECO:0000256" key="4">
    <source>
        <dbReference type="ARBA" id="ARBA00022679"/>
    </source>
</evidence>
<comment type="catalytic activity">
    <reaction evidence="1">
        <text>ATP + protein L-histidine = ADP + protein N-phospho-L-histidine.</text>
        <dbReference type="EC" id="2.7.13.3"/>
    </reaction>
</comment>
<dbReference type="SMART" id="SM00388">
    <property type="entry name" value="HisKA"/>
    <property type="match status" value="1"/>
</dbReference>
<dbReference type="CDD" id="cd16922">
    <property type="entry name" value="HATPase_EvgS-ArcB-TorS-like"/>
    <property type="match status" value="1"/>
</dbReference>
<dbReference type="InterPro" id="IPR003661">
    <property type="entry name" value="HisK_dim/P_dom"/>
</dbReference>
<evidence type="ECO:0000313" key="8">
    <source>
        <dbReference type="EMBL" id="NMG21103.1"/>
    </source>
</evidence>
<evidence type="ECO:0000256" key="1">
    <source>
        <dbReference type="ARBA" id="ARBA00000085"/>
    </source>
</evidence>
<accession>A0ABX1P9K2</accession>
<gene>
    <name evidence="8" type="ORF">DP116_17270</name>
</gene>
<keyword evidence="4" id="KW-0808">Transferase</keyword>
<keyword evidence="9" id="KW-1185">Reference proteome</keyword>
<keyword evidence="5" id="KW-0418">Kinase</keyword>
<dbReference type="Gene3D" id="3.30.565.10">
    <property type="entry name" value="Histidine kinase-like ATPase, C-terminal domain"/>
    <property type="match status" value="1"/>
</dbReference>
<evidence type="ECO:0000256" key="6">
    <source>
        <dbReference type="ARBA" id="ARBA00023012"/>
    </source>
</evidence>
<dbReference type="CDD" id="cd00082">
    <property type="entry name" value="HisKA"/>
    <property type="match status" value="1"/>
</dbReference>
<evidence type="ECO:0000313" key="9">
    <source>
        <dbReference type="Proteomes" id="UP000718564"/>
    </source>
</evidence>
<dbReference type="PROSITE" id="PS50109">
    <property type="entry name" value="HIS_KIN"/>
    <property type="match status" value="1"/>
</dbReference>
<dbReference type="InterPro" id="IPR050736">
    <property type="entry name" value="Sensor_HK_Regulatory"/>
</dbReference>
<comment type="caution">
    <text evidence="8">The sequence shown here is derived from an EMBL/GenBank/DDBJ whole genome shotgun (WGS) entry which is preliminary data.</text>
</comment>
<keyword evidence="3" id="KW-0597">Phosphoprotein</keyword>
<dbReference type="PANTHER" id="PTHR43711">
    <property type="entry name" value="TWO-COMPONENT HISTIDINE KINASE"/>
    <property type="match status" value="1"/>
</dbReference>
<dbReference type="SUPFAM" id="SSF47384">
    <property type="entry name" value="Homodimeric domain of signal transducing histidine kinase"/>
    <property type="match status" value="1"/>
</dbReference>
<sequence length="259" mass="28575">MRVVLLSAELIDLFGVQCILNIINDITERKRLENEFISLVSHELRTPLTSLMGSLDLLGTGQLGTLSAKGQQVLNIATTNTERLIRLINDILDLERMKSGKIPMQPVKCNVADLIDQAVAAMQAMAERAQITLLTEVVAAELIADPDRILQTLTNLLSNAIKFSEPGGTVWLRVRRSHEVQIEVQDCGRGIPANKLQTIFERFQQVDVSDSRKKGGTGLGLAICRKIVEQHHGKIWVESVLGQGSTFHVILPSSEYGCE</sequence>